<evidence type="ECO:0000313" key="1">
    <source>
        <dbReference type="EMBL" id="EYC10109.1"/>
    </source>
</evidence>
<keyword evidence="2" id="KW-1185">Reference proteome</keyword>
<evidence type="ECO:0000313" key="2">
    <source>
        <dbReference type="Proteomes" id="UP000024635"/>
    </source>
</evidence>
<accession>A0A016U4B3</accession>
<reference evidence="2" key="1">
    <citation type="journal article" date="2015" name="Nat. Genet.">
        <title>The genome and transcriptome of the zoonotic hookworm Ancylostoma ceylanicum identify infection-specific gene families.</title>
        <authorList>
            <person name="Schwarz E.M."/>
            <person name="Hu Y."/>
            <person name="Antoshechkin I."/>
            <person name="Miller M.M."/>
            <person name="Sternberg P.W."/>
            <person name="Aroian R.V."/>
        </authorList>
    </citation>
    <scope>NUCLEOTIDE SEQUENCE</scope>
    <source>
        <strain evidence="2">HY135</strain>
    </source>
</reference>
<dbReference type="Proteomes" id="UP000024635">
    <property type="component" value="Unassembled WGS sequence"/>
</dbReference>
<protein>
    <submittedName>
        <fullName evidence="1">Uncharacterized protein</fullName>
    </submittedName>
</protein>
<name>A0A016U4B3_9BILA</name>
<organism evidence="1 2">
    <name type="scientific">Ancylostoma ceylanicum</name>
    <dbReference type="NCBI Taxonomy" id="53326"/>
    <lineage>
        <taxon>Eukaryota</taxon>
        <taxon>Metazoa</taxon>
        <taxon>Ecdysozoa</taxon>
        <taxon>Nematoda</taxon>
        <taxon>Chromadorea</taxon>
        <taxon>Rhabditida</taxon>
        <taxon>Rhabditina</taxon>
        <taxon>Rhabditomorpha</taxon>
        <taxon>Strongyloidea</taxon>
        <taxon>Ancylostomatidae</taxon>
        <taxon>Ancylostomatinae</taxon>
        <taxon>Ancylostoma</taxon>
    </lineage>
</organism>
<dbReference type="EMBL" id="JARK01001393">
    <property type="protein sequence ID" value="EYC10109.1"/>
    <property type="molecule type" value="Genomic_DNA"/>
</dbReference>
<comment type="caution">
    <text evidence="1">The sequence shown here is derived from an EMBL/GenBank/DDBJ whole genome shotgun (WGS) entry which is preliminary data.</text>
</comment>
<dbReference type="AlphaFoldDB" id="A0A016U4B3"/>
<sequence>MKAQRNMPTNSDKIIKTTPLLIGSKCPLLGAWARFAPSCAGCQPQQQLRVNTSWLVRSIRSTVICTVYRAIYTRCDYQARASICERFSMKTGQRGMKFSMKRMRGHCEAASACDCYATSPYSSSYRSMRVSRRHPV</sequence>
<gene>
    <name evidence="1" type="primary">Acey_s0057.g2765</name>
    <name evidence="1" type="ORF">Y032_0057g2765</name>
</gene>
<proteinExistence type="predicted"/>